<dbReference type="EMBL" id="NSLI01000003">
    <property type="protein sequence ID" value="PAX08302.1"/>
    <property type="molecule type" value="Genomic_DNA"/>
</dbReference>
<dbReference type="CDD" id="cd06259">
    <property type="entry name" value="YdcF-like"/>
    <property type="match status" value="1"/>
</dbReference>
<keyword evidence="3" id="KW-1185">Reference proteome</keyword>
<sequence length="177" mass="19415">MSRFLSVLLILWGLGFAGFAVSLPGPLEGSTTDAVVVPTGGPGRIDRGLELMRERQAKRMLVTGVAPGVRPRDLAATYPDSGRLFRCCVDLGGEAVDTRSNAEETARWLRGHRYRTVRLVTSDWHLPRARMELEAAMGRDAVILGDGVKTEPRLGTLFNEYNKLLLRRVALWVGIGG</sequence>
<organism evidence="2 3">
    <name type="scientific">Sphingomonas lenta</name>
    <dbReference type="NCBI Taxonomy" id="1141887"/>
    <lineage>
        <taxon>Bacteria</taxon>
        <taxon>Pseudomonadati</taxon>
        <taxon>Pseudomonadota</taxon>
        <taxon>Alphaproteobacteria</taxon>
        <taxon>Sphingomonadales</taxon>
        <taxon>Sphingomonadaceae</taxon>
        <taxon>Sphingomonas</taxon>
    </lineage>
</organism>
<proteinExistence type="predicted"/>
<dbReference type="InterPro" id="IPR003848">
    <property type="entry name" value="DUF218"/>
</dbReference>
<name>A0A2A2SGG8_9SPHN</name>
<gene>
    <name evidence="2" type="ORF">CKY28_07610</name>
</gene>
<accession>A0A2A2SGG8</accession>
<dbReference type="Pfam" id="PF02698">
    <property type="entry name" value="DUF218"/>
    <property type="match status" value="1"/>
</dbReference>
<evidence type="ECO:0000259" key="1">
    <source>
        <dbReference type="Pfam" id="PF02698"/>
    </source>
</evidence>
<dbReference type="AlphaFoldDB" id="A0A2A2SGG8"/>
<evidence type="ECO:0000313" key="2">
    <source>
        <dbReference type="EMBL" id="PAX08302.1"/>
    </source>
</evidence>
<protein>
    <recommendedName>
        <fullName evidence="1">DUF218 domain-containing protein</fullName>
    </recommendedName>
</protein>
<reference evidence="3" key="1">
    <citation type="submission" date="2017-09" db="EMBL/GenBank/DDBJ databases">
        <authorList>
            <person name="Feng G."/>
            <person name="Zhu H."/>
        </authorList>
    </citation>
    <scope>NUCLEOTIDE SEQUENCE [LARGE SCALE GENOMIC DNA]</scope>
    <source>
        <strain evidence="3">1PNM-20</strain>
    </source>
</reference>
<dbReference type="Proteomes" id="UP000218151">
    <property type="component" value="Unassembled WGS sequence"/>
</dbReference>
<evidence type="ECO:0000313" key="3">
    <source>
        <dbReference type="Proteomes" id="UP000218151"/>
    </source>
</evidence>
<feature type="domain" description="DUF218" evidence="1">
    <location>
        <begin position="33"/>
        <end position="136"/>
    </location>
</feature>
<comment type="caution">
    <text evidence="2">The sequence shown here is derived from an EMBL/GenBank/DDBJ whole genome shotgun (WGS) entry which is preliminary data.</text>
</comment>
<dbReference type="OrthoDB" id="9812311at2"/>